<keyword evidence="2" id="KW-1185">Reference proteome</keyword>
<organism evidence="1 2">
    <name type="scientific">Thanatephorus cucumeris (strain AG1-IB / isolate 7/3/14)</name>
    <name type="common">Lettuce bottom rot fungus</name>
    <name type="synonym">Rhizoctonia solani</name>
    <dbReference type="NCBI Taxonomy" id="1108050"/>
    <lineage>
        <taxon>Eukaryota</taxon>
        <taxon>Fungi</taxon>
        <taxon>Dikarya</taxon>
        <taxon>Basidiomycota</taxon>
        <taxon>Agaricomycotina</taxon>
        <taxon>Agaricomycetes</taxon>
        <taxon>Cantharellales</taxon>
        <taxon>Ceratobasidiaceae</taxon>
        <taxon>Rhizoctonia</taxon>
        <taxon>Rhizoctonia solani AG-1</taxon>
    </lineage>
</organism>
<proteinExistence type="predicted"/>
<reference evidence="1 2" key="1">
    <citation type="submission" date="2014-11" db="EMBL/GenBank/DDBJ databases">
        <authorList>
            <person name="Wibberg Daniel"/>
        </authorList>
    </citation>
    <scope>NUCLEOTIDE SEQUENCE [LARGE SCALE GENOMIC DNA]</scope>
    <source>
        <strain evidence="1">Rhizoctonia solani AG1-IB 7/3/14</strain>
    </source>
</reference>
<dbReference type="CDD" id="cd00161">
    <property type="entry name" value="beta-trefoil_Ricin-like"/>
    <property type="match status" value="1"/>
</dbReference>
<dbReference type="SUPFAM" id="SSF50370">
    <property type="entry name" value="Ricin B-like lectins"/>
    <property type="match status" value="1"/>
</dbReference>
<dbReference type="PROSITE" id="PS50231">
    <property type="entry name" value="RICIN_B_LECTIN"/>
    <property type="match status" value="1"/>
</dbReference>
<dbReference type="AlphaFoldDB" id="A0A0B7FZU2"/>
<accession>A0A0B7FZU2</accession>
<gene>
    <name evidence="1" type="ORF">RSOLAG1IB_10782</name>
</gene>
<evidence type="ECO:0000313" key="1">
    <source>
        <dbReference type="EMBL" id="CEL63466.1"/>
    </source>
</evidence>
<dbReference type="Proteomes" id="UP000059188">
    <property type="component" value="Unassembled WGS sequence"/>
</dbReference>
<name>A0A0B7FZU2_THACB</name>
<dbReference type="Gene3D" id="2.80.10.50">
    <property type="match status" value="1"/>
</dbReference>
<sequence>MQYSYAAKPSICTSLHVCAEVNHTAYLDMRHVRCHTNHTYIKATSLPSPLTIESSGSPASTRLTKIYKFSFNTMVHLKDGQKYIIASAANHQCASYSPGELPHGWIFLQPRDNAQSYRAVFKACSVPGDKWKFFLDGERNLCLGFDGSVPDDDAQLKPVSIVKDEGDAHREWQVDPTQGPHYEIHMSVGSNHVCWSTPGDDVPGALVVLKEQNGSPGQNWFFGIPVDE</sequence>
<protein>
    <submittedName>
        <fullName evidence="1">Uncharacterized protein</fullName>
    </submittedName>
</protein>
<dbReference type="InterPro" id="IPR035992">
    <property type="entry name" value="Ricin_B-like_lectins"/>
</dbReference>
<dbReference type="EMBL" id="LN679182">
    <property type="protein sequence ID" value="CEL63466.1"/>
    <property type="molecule type" value="Genomic_DNA"/>
</dbReference>
<evidence type="ECO:0000313" key="2">
    <source>
        <dbReference type="Proteomes" id="UP000059188"/>
    </source>
</evidence>